<dbReference type="EMBL" id="KQ086102">
    <property type="protein sequence ID" value="KLO08198.1"/>
    <property type="molecule type" value="Genomic_DNA"/>
</dbReference>
<name>A0A0H2RF74_9AGAM</name>
<proteinExistence type="predicted"/>
<gene>
    <name evidence="1" type="ORF">SCHPADRAFT_617466</name>
</gene>
<sequence length="129" mass="14557">MKSRIASGQIVVLFYSEVRASTSLVSFPPFILTDDVCAFSLRRRPCVSVSPLHLHLHPLSPLHPRRRCTSIFFFAYDDIARRARSSPPAPISSPASQLPDFEFEGDEVILLLQRFELITALTSSATRRR</sequence>
<dbReference type="AlphaFoldDB" id="A0A0H2RF74"/>
<reference evidence="1 2" key="1">
    <citation type="submission" date="2015-04" db="EMBL/GenBank/DDBJ databases">
        <title>Complete genome sequence of Schizopora paradoxa KUC8140, a cosmopolitan wood degrader in East Asia.</title>
        <authorList>
            <consortium name="DOE Joint Genome Institute"/>
            <person name="Min B."/>
            <person name="Park H."/>
            <person name="Jang Y."/>
            <person name="Kim J.-J."/>
            <person name="Kim K.H."/>
            <person name="Pangilinan J."/>
            <person name="Lipzen A."/>
            <person name="Riley R."/>
            <person name="Grigoriev I.V."/>
            <person name="Spatafora J.W."/>
            <person name="Choi I.-G."/>
        </authorList>
    </citation>
    <scope>NUCLEOTIDE SEQUENCE [LARGE SCALE GENOMIC DNA]</scope>
    <source>
        <strain evidence="1 2">KUC8140</strain>
    </source>
</reference>
<organism evidence="1 2">
    <name type="scientific">Schizopora paradoxa</name>
    <dbReference type="NCBI Taxonomy" id="27342"/>
    <lineage>
        <taxon>Eukaryota</taxon>
        <taxon>Fungi</taxon>
        <taxon>Dikarya</taxon>
        <taxon>Basidiomycota</taxon>
        <taxon>Agaricomycotina</taxon>
        <taxon>Agaricomycetes</taxon>
        <taxon>Hymenochaetales</taxon>
        <taxon>Schizoporaceae</taxon>
        <taxon>Schizopora</taxon>
    </lineage>
</organism>
<evidence type="ECO:0000313" key="2">
    <source>
        <dbReference type="Proteomes" id="UP000053477"/>
    </source>
</evidence>
<dbReference type="InParanoid" id="A0A0H2RF74"/>
<dbReference type="Proteomes" id="UP000053477">
    <property type="component" value="Unassembled WGS sequence"/>
</dbReference>
<accession>A0A0H2RF74</accession>
<keyword evidence="2" id="KW-1185">Reference proteome</keyword>
<evidence type="ECO:0000313" key="1">
    <source>
        <dbReference type="EMBL" id="KLO08198.1"/>
    </source>
</evidence>
<protein>
    <submittedName>
        <fullName evidence="1">Uncharacterized protein</fullName>
    </submittedName>
</protein>